<dbReference type="AlphaFoldDB" id="A0A7Z0DA73"/>
<comment type="caution">
    <text evidence="6">The sequence shown here is derived from an EMBL/GenBank/DDBJ whole genome shotgun (WGS) entry which is preliminary data.</text>
</comment>
<evidence type="ECO:0000256" key="2">
    <source>
        <dbReference type="ARBA" id="ARBA00022763"/>
    </source>
</evidence>
<keyword evidence="2 5" id="KW-0227">DNA damage</keyword>
<evidence type="ECO:0000256" key="5">
    <source>
        <dbReference type="HAMAP-Rule" id="MF_00527"/>
    </source>
</evidence>
<protein>
    <recommendedName>
        <fullName evidence="5">Putative 3-methyladenine DNA glycosylase</fullName>
        <ecNumber evidence="5">3.2.2.-</ecNumber>
    </recommendedName>
</protein>
<comment type="similarity">
    <text evidence="1 5">Belongs to the DNA glycosylase MPG family.</text>
</comment>
<keyword evidence="7" id="KW-1185">Reference proteome</keyword>
<dbReference type="CDD" id="cd00540">
    <property type="entry name" value="AAG"/>
    <property type="match status" value="1"/>
</dbReference>
<organism evidence="6 7">
    <name type="scientific">Naumannella cuiyingiana</name>
    <dbReference type="NCBI Taxonomy" id="1347891"/>
    <lineage>
        <taxon>Bacteria</taxon>
        <taxon>Bacillati</taxon>
        <taxon>Actinomycetota</taxon>
        <taxon>Actinomycetes</taxon>
        <taxon>Propionibacteriales</taxon>
        <taxon>Propionibacteriaceae</taxon>
        <taxon>Naumannella</taxon>
    </lineage>
</organism>
<dbReference type="NCBIfam" id="TIGR00567">
    <property type="entry name" value="3mg"/>
    <property type="match status" value="1"/>
</dbReference>
<dbReference type="GO" id="GO:0003677">
    <property type="term" value="F:DNA binding"/>
    <property type="evidence" value="ECO:0007669"/>
    <property type="project" value="InterPro"/>
</dbReference>
<dbReference type="SUPFAM" id="SSF50486">
    <property type="entry name" value="FMT C-terminal domain-like"/>
    <property type="match status" value="1"/>
</dbReference>
<dbReference type="InterPro" id="IPR011034">
    <property type="entry name" value="Formyl_transferase-like_C_sf"/>
</dbReference>
<proteinExistence type="inferred from homology"/>
<dbReference type="Pfam" id="PF02245">
    <property type="entry name" value="Pur_DNA_glyco"/>
    <property type="match status" value="1"/>
</dbReference>
<name>A0A7Z0DA73_9ACTN</name>
<dbReference type="EMBL" id="JACBZS010000001">
    <property type="protein sequence ID" value="NYI71819.1"/>
    <property type="molecule type" value="Genomic_DNA"/>
</dbReference>
<dbReference type="NCBIfam" id="NF002003">
    <property type="entry name" value="PRK00802.1-3"/>
    <property type="match status" value="1"/>
</dbReference>
<reference evidence="6 7" key="1">
    <citation type="submission" date="2020-07" db="EMBL/GenBank/DDBJ databases">
        <title>Sequencing the genomes of 1000 actinobacteria strains.</title>
        <authorList>
            <person name="Klenk H.-P."/>
        </authorList>
    </citation>
    <scope>NUCLEOTIDE SEQUENCE [LARGE SCALE GENOMIC DNA]</scope>
    <source>
        <strain evidence="6 7">DSM 103164</strain>
    </source>
</reference>
<dbReference type="PANTHER" id="PTHR10429">
    <property type="entry name" value="DNA-3-METHYLADENINE GLYCOSYLASE"/>
    <property type="match status" value="1"/>
</dbReference>
<evidence type="ECO:0000313" key="7">
    <source>
        <dbReference type="Proteomes" id="UP000527616"/>
    </source>
</evidence>
<evidence type="ECO:0000313" key="6">
    <source>
        <dbReference type="EMBL" id="NYI71819.1"/>
    </source>
</evidence>
<dbReference type="GO" id="GO:0006284">
    <property type="term" value="P:base-excision repair"/>
    <property type="evidence" value="ECO:0007669"/>
    <property type="project" value="InterPro"/>
</dbReference>
<dbReference type="InterPro" id="IPR036995">
    <property type="entry name" value="MPG_sf"/>
</dbReference>
<evidence type="ECO:0000256" key="1">
    <source>
        <dbReference type="ARBA" id="ARBA00009232"/>
    </source>
</evidence>
<dbReference type="InterPro" id="IPR003180">
    <property type="entry name" value="MPG"/>
</dbReference>
<accession>A0A7Z0DA73</accession>
<dbReference type="Proteomes" id="UP000527616">
    <property type="component" value="Unassembled WGS sequence"/>
</dbReference>
<gene>
    <name evidence="6" type="ORF">GGQ54_002379</name>
</gene>
<keyword evidence="4 5" id="KW-0234">DNA repair</keyword>
<evidence type="ECO:0000256" key="3">
    <source>
        <dbReference type="ARBA" id="ARBA00022801"/>
    </source>
</evidence>
<keyword evidence="6" id="KW-0326">Glycosidase</keyword>
<dbReference type="PANTHER" id="PTHR10429:SF0">
    <property type="entry name" value="DNA-3-METHYLADENINE GLYCOSYLASE"/>
    <property type="match status" value="1"/>
</dbReference>
<dbReference type="Gene3D" id="3.10.300.10">
    <property type="entry name" value="Methylpurine-DNA glycosylase (MPG)"/>
    <property type="match status" value="1"/>
</dbReference>
<dbReference type="GO" id="GO:0003905">
    <property type="term" value="F:alkylbase DNA N-glycosylase activity"/>
    <property type="evidence" value="ECO:0007669"/>
    <property type="project" value="InterPro"/>
</dbReference>
<evidence type="ECO:0000256" key="4">
    <source>
        <dbReference type="ARBA" id="ARBA00023204"/>
    </source>
</evidence>
<keyword evidence="3 5" id="KW-0378">Hydrolase</keyword>
<sequence>MRREWLERQLAGSAPEVAPRLLGSVLRHGEVAVRITEVEAYAGADDPASHAWRGETARNATMFGPAGHLYVYTMHGHSCCNVVCGAAGTPTGLLVRAGEVIGGIDAARARRGERTAAPVPDARLARGPGNLTRCLGITRAYDGADLAAGEGPALELADPLPPELITAGPRVGVSRATDVPWRFFIAGDPTVSAYRPARLTDRTPGTGRAPRRTE</sequence>
<dbReference type="EC" id="3.2.2.-" evidence="5"/>
<dbReference type="HAMAP" id="MF_00527">
    <property type="entry name" value="3MGH"/>
    <property type="match status" value="1"/>
</dbReference>
<dbReference type="RefSeq" id="WP_343045948.1">
    <property type="nucleotide sequence ID" value="NZ_JACBZS010000001.1"/>
</dbReference>